<dbReference type="AlphaFoldDB" id="A0AAW2UCB3"/>
<dbReference type="EMBL" id="JACGWN010000012">
    <property type="protein sequence ID" value="KAL0414924.1"/>
    <property type="molecule type" value="Genomic_DNA"/>
</dbReference>
<sequence>MAKLAFAKGIWSYVCKMGVALRKYSDEKHHQLNSTAGASMYIQKVRTSFVSWHSWRHQIHSR</sequence>
<gene>
    <name evidence="1" type="ORF">Slati_3324300</name>
</gene>
<accession>A0AAW2UCB3</accession>
<comment type="caution">
    <text evidence="1">The sequence shown here is derived from an EMBL/GenBank/DDBJ whole genome shotgun (WGS) entry which is preliminary data.</text>
</comment>
<name>A0AAW2UCB3_9LAMI</name>
<evidence type="ECO:0000313" key="1">
    <source>
        <dbReference type="EMBL" id="KAL0414924.1"/>
    </source>
</evidence>
<reference evidence="1" key="1">
    <citation type="submission" date="2020-06" db="EMBL/GenBank/DDBJ databases">
        <authorList>
            <person name="Li T."/>
            <person name="Hu X."/>
            <person name="Zhang T."/>
            <person name="Song X."/>
            <person name="Zhang H."/>
            <person name="Dai N."/>
            <person name="Sheng W."/>
            <person name="Hou X."/>
            <person name="Wei L."/>
        </authorList>
    </citation>
    <scope>NUCLEOTIDE SEQUENCE</scope>
    <source>
        <strain evidence="1">KEN1</strain>
        <tissue evidence="1">Leaf</tissue>
    </source>
</reference>
<proteinExistence type="predicted"/>
<organism evidence="1">
    <name type="scientific">Sesamum latifolium</name>
    <dbReference type="NCBI Taxonomy" id="2727402"/>
    <lineage>
        <taxon>Eukaryota</taxon>
        <taxon>Viridiplantae</taxon>
        <taxon>Streptophyta</taxon>
        <taxon>Embryophyta</taxon>
        <taxon>Tracheophyta</taxon>
        <taxon>Spermatophyta</taxon>
        <taxon>Magnoliopsida</taxon>
        <taxon>eudicotyledons</taxon>
        <taxon>Gunneridae</taxon>
        <taxon>Pentapetalae</taxon>
        <taxon>asterids</taxon>
        <taxon>lamiids</taxon>
        <taxon>Lamiales</taxon>
        <taxon>Pedaliaceae</taxon>
        <taxon>Sesamum</taxon>
    </lineage>
</organism>
<protein>
    <submittedName>
        <fullName evidence="1">Uncharacterized protein</fullName>
    </submittedName>
</protein>
<reference evidence="1" key="2">
    <citation type="journal article" date="2024" name="Plant">
        <title>Genomic evolution and insights into agronomic trait innovations of Sesamum species.</title>
        <authorList>
            <person name="Miao H."/>
            <person name="Wang L."/>
            <person name="Qu L."/>
            <person name="Liu H."/>
            <person name="Sun Y."/>
            <person name="Le M."/>
            <person name="Wang Q."/>
            <person name="Wei S."/>
            <person name="Zheng Y."/>
            <person name="Lin W."/>
            <person name="Duan Y."/>
            <person name="Cao H."/>
            <person name="Xiong S."/>
            <person name="Wang X."/>
            <person name="Wei L."/>
            <person name="Li C."/>
            <person name="Ma Q."/>
            <person name="Ju M."/>
            <person name="Zhao R."/>
            <person name="Li G."/>
            <person name="Mu C."/>
            <person name="Tian Q."/>
            <person name="Mei H."/>
            <person name="Zhang T."/>
            <person name="Gao T."/>
            <person name="Zhang H."/>
        </authorList>
    </citation>
    <scope>NUCLEOTIDE SEQUENCE</scope>
    <source>
        <strain evidence="1">KEN1</strain>
    </source>
</reference>